<dbReference type="PROSITE" id="PS51464">
    <property type="entry name" value="SIS"/>
    <property type="match status" value="1"/>
</dbReference>
<reference evidence="3 4" key="1">
    <citation type="submission" date="2016-10" db="EMBL/GenBank/DDBJ databases">
        <authorList>
            <person name="de Groot N.N."/>
        </authorList>
    </citation>
    <scope>NUCLEOTIDE SEQUENCE [LARGE SCALE GENOMIC DNA]</scope>
    <source>
        <strain evidence="3 4">DSM 43794</strain>
    </source>
</reference>
<dbReference type="GO" id="GO:0016853">
    <property type="term" value="F:isomerase activity"/>
    <property type="evidence" value="ECO:0007669"/>
    <property type="project" value="UniProtKB-KW"/>
</dbReference>
<proteinExistence type="predicted"/>
<dbReference type="Proteomes" id="UP000217103">
    <property type="component" value="Unassembled WGS sequence"/>
</dbReference>
<dbReference type="AlphaFoldDB" id="A0A1H1GZV8"/>
<dbReference type="GO" id="GO:0097367">
    <property type="term" value="F:carbohydrate derivative binding"/>
    <property type="evidence" value="ECO:0007669"/>
    <property type="project" value="InterPro"/>
</dbReference>
<sequence>MSVTPATRQAAQRALARREHGCHDLLRDAEPIARAARETAARLAHGGTLICLGEGSAGAAAARMAAEFMHPTAPGRPPLPAMALYGGALPARLRMWARPQDVAVAVCPYGDGPAGDGRGPGTRHRHGGGVHDALAVAAEHGLLTVALTGPGAFTGHADHVITVRWDDPALAEELHLTVQHLLWELVHEFLDSAAPPGPPPDGADPGLADGQESRGGSA</sequence>
<evidence type="ECO:0000313" key="3">
    <source>
        <dbReference type="EMBL" id="SDR18717.1"/>
    </source>
</evidence>
<organism evidence="3 4">
    <name type="scientific">Thermostaphylospora chromogena</name>
    <dbReference type="NCBI Taxonomy" id="35622"/>
    <lineage>
        <taxon>Bacteria</taxon>
        <taxon>Bacillati</taxon>
        <taxon>Actinomycetota</taxon>
        <taxon>Actinomycetes</taxon>
        <taxon>Streptosporangiales</taxon>
        <taxon>Thermomonosporaceae</taxon>
        <taxon>Thermostaphylospora</taxon>
    </lineage>
</organism>
<keyword evidence="3" id="KW-0413">Isomerase</keyword>
<dbReference type="OrthoDB" id="9781311at2"/>
<gene>
    <name evidence="3" type="ORF">SAMN04489764_3948</name>
</gene>
<protein>
    <submittedName>
        <fullName evidence="3">D-sedoheptulose 7-phosphate isomerase</fullName>
    </submittedName>
</protein>
<dbReference type="InterPro" id="IPR001347">
    <property type="entry name" value="SIS_dom"/>
</dbReference>
<dbReference type="EMBL" id="FNKK01000002">
    <property type="protein sequence ID" value="SDR18717.1"/>
    <property type="molecule type" value="Genomic_DNA"/>
</dbReference>
<dbReference type="InterPro" id="IPR046348">
    <property type="entry name" value="SIS_dom_sf"/>
</dbReference>
<dbReference type="GO" id="GO:1901135">
    <property type="term" value="P:carbohydrate derivative metabolic process"/>
    <property type="evidence" value="ECO:0007669"/>
    <property type="project" value="InterPro"/>
</dbReference>
<accession>A0A1H1GZV8</accession>
<keyword evidence="4" id="KW-1185">Reference proteome</keyword>
<dbReference type="STRING" id="35622.SAMN04489764_3948"/>
<dbReference type="RefSeq" id="WP_093260862.1">
    <property type="nucleotide sequence ID" value="NZ_FNKK01000002.1"/>
</dbReference>
<evidence type="ECO:0000313" key="4">
    <source>
        <dbReference type="Proteomes" id="UP000217103"/>
    </source>
</evidence>
<evidence type="ECO:0000259" key="2">
    <source>
        <dbReference type="PROSITE" id="PS51464"/>
    </source>
</evidence>
<dbReference type="Gene3D" id="3.40.50.10490">
    <property type="entry name" value="Glucose-6-phosphate isomerase like protein, domain 1"/>
    <property type="match status" value="1"/>
</dbReference>
<feature type="domain" description="SIS" evidence="2">
    <location>
        <begin position="39"/>
        <end position="203"/>
    </location>
</feature>
<name>A0A1H1GZV8_9ACTN</name>
<dbReference type="SUPFAM" id="SSF53697">
    <property type="entry name" value="SIS domain"/>
    <property type="match status" value="1"/>
</dbReference>
<feature type="region of interest" description="Disordered" evidence="1">
    <location>
        <begin position="192"/>
        <end position="218"/>
    </location>
</feature>
<evidence type="ECO:0000256" key="1">
    <source>
        <dbReference type="SAM" id="MobiDB-lite"/>
    </source>
</evidence>